<sequence length="247" mass="27712">MAEIVAASAAAYSPCQNRFPLILRGGRSTNPTNAIAMKWGKKNYKNNAMRNTHSMILPAAVAAEGMIVSKENKKPPADIVTFSSNISTDLPLYEHPGAGLFYSTLFSYFIPPLFPSIYSSHLREFPCSKSQGKEYPSSVPRNITSVLELQATRWELQGLDSTYMPSYFALSVQGMLYPEQKGGRRRLKGELEMSFSFVLPPVLALVPENVLRGVAESVLRRLVEKMKRDVDAGLIEDFRRFQRERLI</sequence>
<evidence type="ECO:0000313" key="1">
    <source>
        <dbReference type="EMBL" id="OAY62792.1"/>
    </source>
</evidence>
<accession>A0A199UD61</accession>
<dbReference type="PANTHER" id="PTHR34133">
    <property type="entry name" value="OS07G0633000 PROTEIN"/>
    <property type="match status" value="1"/>
</dbReference>
<dbReference type="Pfam" id="PF09366">
    <property type="entry name" value="DUF1997"/>
    <property type="match status" value="1"/>
</dbReference>
<organism evidence="1 2">
    <name type="scientific">Ananas comosus</name>
    <name type="common">Pineapple</name>
    <name type="synonym">Ananas ananas</name>
    <dbReference type="NCBI Taxonomy" id="4615"/>
    <lineage>
        <taxon>Eukaryota</taxon>
        <taxon>Viridiplantae</taxon>
        <taxon>Streptophyta</taxon>
        <taxon>Embryophyta</taxon>
        <taxon>Tracheophyta</taxon>
        <taxon>Spermatophyta</taxon>
        <taxon>Magnoliopsida</taxon>
        <taxon>Liliopsida</taxon>
        <taxon>Poales</taxon>
        <taxon>Bromeliaceae</taxon>
        <taxon>Bromelioideae</taxon>
        <taxon>Ananas</taxon>
    </lineage>
</organism>
<proteinExistence type="predicted"/>
<dbReference type="STRING" id="4615.A0A199UD61"/>
<dbReference type="EMBL" id="LSRQ01008428">
    <property type="protein sequence ID" value="OAY62792.1"/>
    <property type="molecule type" value="Genomic_DNA"/>
</dbReference>
<comment type="caution">
    <text evidence="1">The sequence shown here is derived from an EMBL/GenBank/DDBJ whole genome shotgun (WGS) entry which is preliminary data.</text>
</comment>
<dbReference type="InterPro" id="IPR018971">
    <property type="entry name" value="DUF1997"/>
</dbReference>
<name>A0A199UD61_ANACO</name>
<dbReference type="AlphaFoldDB" id="A0A199UD61"/>
<reference evidence="1 2" key="1">
    <citation type="journal article" date="2016" name="DNA Res.">
        <title>The draft genome of MD-2 pineapple using hybrid error correction of long reads.</title>
        <authorList>
            <person name="Redwan R.M."/>
            <person name="Saidin A."/>
            <person name="Kumar S.V."/>
        </authorList>
    </citation>
    <scope>NUCLEOTIDE SEQUENCE [LARGE SCALE GENOMIC DNA]</scope>
    <source>
        <strain evidence="2">cv. MD2</strain>
        <tissue evidence="1">Leaf</tissue>
    </source>
</reference>
<gene>
    <name evidence="1" type="ORF">ACMD2_10325</name>
</gene>
<evidence type="ECO:0000313" key="2">
    <source>
        <dbReference type="Proteomes" id="UP000092600"/>
    </source>
</evidence>
<protein>
    <submittedName>
        <fullName evidence="1">Uncharacterized protein</fullName>
    </submittedName>
</protein>
<dbReference type="Proteomes" id="UP000092600">
    <property type="component" value="Unassembled WGS sequence"/>
</dbReference>
<dbReference type="PANTHER" id="PTHR34133:SF8">
    <property type="entry name" value="OS07G0633000 PROTEIN"/>
    <property type="match status" value="1"/>
</dbReference>